<evidence type="ECO:0000256" key="2">
    <source>
        <dbReference type="ARBA" id="ARBA00022737"/>
    </source>
</evidence>
<comment type="similarity">
    <text evidence="3">Belongs to the WD repeat ASA1 family.</text>
</comment>
<dbReference type="PROSITE" id="PS50082">
    <property type="entry name" value="WD_REPEATS_2"/>
    <property type="match status" value="2"/>
</dbReference>
<evidence type="ECO:0000313" key="7">
    <source>
        <dbReference type="Proteomes" id="UP000717996"/>
    </source>
</evidence>
<dbReference type="InterPro" id="IPR015943">
    <property type="entry name" value="WD40/YVTN_repeat-like_dom_sf"/>
</dbReference>
<dbReference type="Gene3D" id="2.130.10.10">
    <property type="entry name" value="YVTN repeat-like/Quinoprotein amine dehydrogenase"/>
    <property type="match status" value="2"/>
</dbReference>
<dbReference type="PROSITE" id="PS00678">
    <property type="entry name" value="WD_REPEATS_1"/>
    <property type="match status" value="1"/>
</dbReference>
<name>A0A9P6YFQ8_RHIOR</name>
<evidence type="ECO:0000256" key="1">
    <source>
        <dbReference type="ARBA" id="ARBA00022574"/>
    </source>
</evidence>
<dbReference type="OrthoDB" id="7668193at2759"/>
<dbReference type="InterPro" id="IPR036322">
    <property type="entry name" value="WD40_repeat_dom_sf"/>
</dbReference>
<dbReference type="PANTHER" id="PTHR19854">
    <property type="entry name" value="TRANSDUCIN BETA-LIKE 3"/>
    <property type="match status" value="1"/>
</dbReference>
<dbReference type="Pfam" id="PF00400">
    <property type="entry name" value="WD40"/>
    <property type="match status" value="3"/>
</dbReference>
<accession>A0A9P6YFQ8</accession>
<keyword evidence="1 5" id="KW-0853">WD repeat</keyword>
<feature type="repeat" description="WD" evidence="5">
    <location>
        <begin position="279"/>
        <end position="313"/>
    </location>
</feature>
<sequence length="313" mass="36000">MNQPTPAPPPPPTYILREHKSTVNYVCLFDSDNYLASCDEEGWVVIWKLKTRRVVIKWKAHEDNCLTVKVINRDTLISQGRDSMIHIWKMNLDETRVDKMKSIVYNDIGFCKISCLFENGLELLCLGSMEDVEYFGVFDVTRYEWIIRKGGEKRFGACMVVKLYGTVESLFILAGYEDGSTVLWDGNENRMIWHRKEHKEPVLDLSIDTTQSYFISSSADNQICQQSLSTGDIIKKITIKKSGIPTLSIRHDNKIMGSGGYDGRIRLFSINTFKPLAILNFHRDTVYCIDFGIKNNWLIGASKDNRISLWNLF</sequence>
<gene>
    <name evidence="6" type="ORF">G6F51_004897</name>
</gene>
<feature type="repeat" description="WD" evidence="5">
    <location>
        <begin position="16"/>
        <end position="57"/>
    </location>
</feature>
<evidence type="ECO:0000313" key="6">
    <source>
        <dbReference type="EMBL" id="KAG1546397.1"/>
    </source>
</evidence>
<dbReference type="EMBL" id="JAANIT010000568">
    <property type="protein sequence ID" value="KAG1546397.1"/>
    <property type="molecule type" value="Genomic_DNA"/>
</dbReference>
<evidence type="ECO:0000256" key="5">
    <source>
        <dbReference type="PROSITE-ProRule" id="PRU00221"/>
    </source>
</evidence>
<dbReference type="AlphaFoldDB" id="A0A9P6YFQ8"/>
<dbReference type="InterPro" id="IPR001680">
    <property type="entry name" value="WD40_rpt"/>
</dbReference>
<evidence type="ECO:0000256" key="4">
    <source>
        <dbReference type="ARBA" id="ARBA00040563"/>
    </source>
</evidence>
<dbReference type="SUPFAM" id="SSF50978">
    <property type="entry name" value="WD40 repeat-like"/>
    <property type="match status" value="1"/>
</dbReference>
<evidence type="ECO:0000256" key="3">
    <source>
        <dbReference type="ARBA" id="ARBA00037931"/>
    </source>
</evidence>
<dbReference type="SMART" id="SM00320">
    <property type="entry name" value="WD40"/>
    <property type="match status" value="5"/>
</dbReference>
<dbReference type="InterPro" id="IPR019775">
    <property type="entry name" value="WD40_repeat_CS"/>
</dbReference>
<comment type="caution">
    <text evidence="6">The sequence shown here is derived from an EMBL/GenBank/DDBJ whole genome shotgun (WGS) entry which is preliminary data.</text>
</comment>
<organism evidence="6 7">
    <name type="scientific">Rhizopus oryzae</name>
    <name type="common">Mucormycosis agent</name>
    <name type="synonym">Rhizopus arrhizus var. delemar</name>
    <dbReference type="NCBI Taxonomy" id="64495"/>
    <lineage>
        <taxon>Eukaryota</taxon>
        <taxon>Fungi</taxon>
        <taxon>Fungi incertae sedis</taxon>
        <taxon>Mucoromycota</taxon>
        <taxon>Mucoromycotina</taxon>
        <taxon>Mucoromycetes</taxon>
        <taxon>Mucorales</taxon>
        <taxon>Mucorineae</taxon>
        <taxon>Rhizopodaceae</taxon>
        <taxon>Rhizopus</taxon>
    </lineage>
</organism>
<proteinExistence type="inferred from homology"/>
<reference evidence="6" key="1">
    <citation type="journal article" date="2020" name="Microb. Genom.">
        <title>Genetic diversity of clinical and environmental Mucorales isolates obtained from an investigation of mucormycosis cases among solid organ transplant recipients.</title>
        <authorList>
            <person name="Nguyen M.H."/>
            <person name="Kaul D."/>
            <person name="Muto C."/>
            <person name="Cheng S.J."/>
            <person name="Richter R.A."/>
            <person name="Bruno V.M."/>
            <person name="Liu G."/>
            <person name="Beyhan S."/>
            <person name="Sundermann A.J."/>
            <person name="Mounaud S."/>
            <person name="Pasculle A.W."/>
            <person name="Nierman W.C."/>
            <person name="Driscoll E."/>
            <person name="Cumbie R."/>
            <person name="Clancy C.J."/>
            <person name="Dupont C.L."/>
        </authorList>
    </citation>
    <scope>NUCLEOTIDE SEQUENCE</scope>
    <source>
        <strain evidence="6">GL16</strain>
    </source>
</reference>
<protein>
    <recommendedName>
        <fullName evidence="4">ASTRA-associated protein 1</fullName>
    </recommendedName>
</protein>
<keyword evidence="2" id="KW-0677">Repeat</keyword>
<dbReference type="Proteomes" id="UP000717996">
    <property type="component" value="Unassembled WGS sequence"/>
</dbReference>
<dbReference type="PANTHER" id="PTHR19854:SF1">
    <property type="entry name" value="GUANINE NUCLEOTIDE-BINDING PROTEIN SUBUNIT BETA-LIKE PROTEIN 1"/>
    <property type="match status" value="1"/>
</dbReference>
<dbReference type="PROSITE" id="PS50294">
    <property type="entry name" value="WD_REPEATS_REGION"/>
    <property type="match status" value="1"/>
</dbReference>